<keyword evidence="3" id="KW-1185">Reference proteome</keyword>
<evidence type="ECO:0000313" key="2">
    <source>
        <dbReference type="EMBL" id="ORY61221.1"/>
    </source>
</evidence>
<dbReference type="EMBL" id="MCFJ01000010">
    <property type="protein sequence ID" value="ORY61221.1"/>
    <property type="molecule type" value="Genomic_DNA"/>
</dbReference>
<reference evidence="2 3" key="1">
    <citation type="submission" date="2016-07" db="EMBL/GenBank/DDBJ databases">
        <title>Pervasive Adenine N6-methylation of Active Genes in Fungi.</title>
        <authorList>
            <consortium name="DOE Joint Genome Institute"/>
            <person name="Mondo S.J."/>
            <person name="Dannebaum R.O."/>
            <person name="Kuo R.C."/>
            <person name="Labutti K."/>
            <person name="Haridas S."/>
            <person name="Kuo A."/>
            <person name="Salamov A."/>
            <person name="Ahrendt S.R."/>
            <person name="Lipzen A."/>
            <person name="Sullivan W."/>
            <person name="Andreopoulos W.B."/>
            <person name="Clum A."/>
            <person name="Lindquist E."/>
            <person name="Daum C."/>
            <person name="Ramamoorthy G.K."/>
            <person name="Gryganskyi A."/>
            <person name="Culley D."/>
            <person name="Magnuson J.K."/>
            <person name="James T.Y."/>
            <person name="O'Malley M.A."/>
            <person name="Stajich J.E."/>
            <person name="Spatafora J.W."/>
            <person name="Visel A."/>
            <person name="Grigoriev I.V."/>
        </authorList>
    </citation>
    <scope>NUCLEOTIDE SEQUENCE [LARGE SCALE GENOMIC DNA]</scope>
    <source>
        <strain evidence="2 3">CBS 129021</strain>
    </source>
</reference>
<dbReference type="GeneID" id="63774751"/>
<evidence type="ECO:0000256" key="1">
    <source>
        <dbReference type="SAM" id="MobiDB-lite"/>
    </source>
</evidence>
<dbReference type="InParanoid" id="A0A1Y2DPL3"/>
<comment type="caution">
    <text evidence="2">The sequence shown here is derived from an EMBL/GenBank/DDBJ whole genome shotgun (WGS) entry which is preliminary data.</text>
</comment>
<dbReference type="Proteomes" id="UP000193689">
    <property type="component" value="Unassembled WGS sequence"/>
</dbReference>
<organism evidence="2 3">
    <name type="scientific">Pseudomassariella vexata</name>
    <dbReference type="NCBI Taxonomy" id="1141098"/>
    <lineage>
        <taxon>Eukaryota</taxon>
        <taxon>Fungi</taxon>
        <taxon>Dikarya</taxon>
        <taxon>Ascomycota</taxon>
        <taxon>Pezizomycotina</taxon>
        <taxon>Sordariomycetes</taxon>
        <taxon>Xylariomycetidae</taxon>
        <taxon>Amphisphaeriales</taxon>
        <taxon>Pseudomassariaceae</taxon>
        <taxon>Pseudomassariella</taxon>
    </lineage>
</organism>
<sequence>MMPYGDMYDMSSCLSTYEGSGVNVKRAHIRTNRRRSQSVLLGDDPFADPLVSRPADEEPQDCRFGALQGTGRRFVVDTAKAGQDACSQMIGLGEMTLGQIGPLGRQPADGCAPGNKTCAGAGASRAVVLGNASSPQGRHLTAAIASAGLPQYAALQHLARLDLGRAGFLAIASRRVCCAGCRKSDGRAQTSNNLVKEPTQGQGPEGGHGQGQRADGYFPRAIPTR</sequence>
<proteinExistence type="predicted"/>
<dbReference type="RefSeq" id="XP_040713298.1">
    <property type="nucleotide sequence ID" value="XM_040858539.1"/>
</dbReference>
<gene>
    <name evidence="2" type="ORF">BCR38DRAFT_411111</name>
</gene>
<dbReference type="AlphaFoldDB" id="A0A1Y2DPL3"/>
<feature type="region of interest" description="Disordered" evidence="1">
    <location>
        <begin position="188"/>
        <end position="225"/>
    </location>
</feature>
<protein>
    <submittedName>
        <fullName evidence="2">Uncharacterized protein</fullName>
    </submittedName>
</protein>
<name>A0A1Y2DPL3_9PEZI</name>
<evidence type="ECO:0000313" key="3">
    <source>
        <dbReference type="Proteomes" id="UP000193689"/>
    </source>
</evidence>
<accession>A0A1Y2DPL3</accession>